<evidence type="ECO:0000313" key="1">
    <source>
        <dbReference type="EMBL" id="KAA6391493.1"/>
    </source>
</evidence>
<proteinExistence type="predicted"/>
<organism evidence="1 2">
    <name type="scientific">Streblomastix strix</name>
    <dbReference type="NCBI Taxonomy" id="222440"/>
    <lineage>
        <taxon>Eukaryota</taxon>
        <taxon>Metamonada</taxon>
        <taxon>Preaxostyla</taxon>
        <taxon>Oxymonadida</taxon>
        <taxon>Streblomastigidae</taxon>
        <taxon>Streblomastix</taxon>
    </lineage>
</organism>
<reference evidence="1 2" key="1">
    <citation type="submission" date="2019-03" db="EMBL/GenBank/DDBJ databases">
        <title>Single cell metagenomics reveals metabolic interactions within the superorganism composed of flagellate Streblomastix strix and complex community of Bacteroidetes bacteria on its surface.</title>
        <authorList>
            <person name="Treitli S.C."/>
            <person name="Kolisko M."/>
            <person name="Husnik F."/>
            <person name="Keeling P."/>
            <person name="Hampl V."/>
        </authorList>
    </citation>
    <scope>NUCLEOTIDE SEQUENCE [LARGE SCALE GENOMIC DNA]</scope>
    <source>
        <strain evidence="1">ST1C</strain>
    </source>
</reference>
<dbReference type="Proteomes" id="UP000324800">
    <property type="component" value="Unassembled WGS sequence"/>
</dbReference>
<name>A0A5J4WA18_9EUKA</name>
<accession>A0A5J4WA18</accession>
<dbReference type="EMBL" id="SNRW01002863">
    <property type="protein sequence ID" value="KAA6391493.1"/>
    <property type="molecule type" value="Genomic_DNA"/>
</dbReference>
<protein>
    <submittedName>
        <fullName evidence="1">Uncharacterized protein</fullName>
    </submittedName>
</protein>
<comment type="caution">
    <text evidence="1">The sequence shown here is derived from an EMBL/GenBank/DDBJ whole genome shotgun (WGS) entry which is preliminary data.</text>
</comment>
<dbReference type="AlphaFoldDB" id="A0A5J4WA18"/>
<sequence>MSVLQVVPYQPAQPWQSNLVREISKYMIFSKSDNVLKPGERMRKLKKHLPPEKNDYLLERGAEERNY</sequence>
<gene>
    <name evidence="1" type="ORF">EZS28_012980</name>
</gene>
<evidence type="ECO:0000313" key="2">
    <source>
        <dbReference type="Proteomes" id="UP000324800"/>
    </source>
</evidence>